<evidence type="ECO:0008006" key="2">
    <source>
        <dbReference type="Google" id="ProtNLM"/>
    </source>
</evidence>
<protein>
    <recommendedName>
        <fullName evidence="2">Capsular biosynthesis protein</fullName>
    </recommendedName>
</protein>
<dbReference type="EMBL" id="KT868846">
    <property type="protein sequence ID" value="ALT31950.1"/>
    <property type="molecule type" value="Genomic_DNA"/>
</dbReference>
<evidence type="ECO:0000313" key="1">
    <source>
        <dbReference type="EMBL" id="ALT31950.1"/>
    </source>
</evidence>
<organism evidence="1">
    <name type="scientific">Campylobacter jejuni subsp. jejuni</name>
    <dbReference type="NCBI Taxonomy" id="32022"/>
    <lineage>
        <taxon>Bacteria</taxon>
        <taxon>Pseudomonadati</taxon>
        <taxon>Campylobacterota</taxon>
        <taxon>Epsilonproteobacteria</taxon>
        <taxon>Campylobacterales</taxon>
        <taxon>Campylobacteraceae</taxon>
        <taxon>Campylobacter</taxon>
    </lineage>
</organism>
<accession>A0A0U2SRN8</accession>
<proteinExistence type="predicted"/>
<reference evidence="1" key="1">
    <citation type="journal article" date="2015" name="PLoS ONE">
        <title>Updated Campylobacter jejuni Capsule PCR Multiplex Typing System and Its Application to Clinical Isolates from South and Southeast Asia.</title>
        <authorList>
            <person name="Poly F."/>
            <person name="Serichantalergs O."/>
            <person name="Kuroiwa J."/>
            <person name="Pootong P."/>
            <person name="Mason C."/>
            <person name="Guerry P."/>
            <person name="Parker C.T."/>
        </authorList>
    </citation>
    <scope>NUCLEOTIDE SEQUENCE</scope>
    <source>
        <strain evidence="1">HS29</strain>
    </source>
</reference>
<dbReference type="AlphaFoldDB" id="A0A0U2SRN8"/>
<sequence length="670" mass="81127">MIWKDIDLVDIKKKYIKEEDYEEYKVFSLKIKVKPEIIKFYCKFNMVLKEEPKIEISKDRENWFTCKDFFLSDNMLELYFYGKKDVQFIRIDREIFKNAEITIFVRKYLGIFMMQSCCGWGDRMLALLNAMYLAQETGFKFGFTWDQMTLNIKNKQIHSGQIPYEQELFDEQFLRDYSYTNNYTAPDKEKFLNNQWIDNYVVYVNKIEDYNNIEMQYYWGFNTNHSNLIWTVKEINKEYCKNFPDLWKKIQFTDLVKHIFLEVDRQINKIMDNQVDVLAIHMRSGDIVYPEDKGYIYNGTGHDYLWQKAMPVEILMELIQTQYKHNKIILFGEDVPTLKKIISYFMKKNIFLYMADDLVPFEYKYGWQRDMFDLILMSKANKIIGGTSGFCRLASLIGNGREPFFWNDLFNEEARYKIFKKYYGVVEVHPLQNAFSLQHMYMGCYLKRDFIRMKELVLNAINIDQVREFHHIALIYCYLELKEYNQANIYLEHILKTRKEKFTYIILRCIFNLKLKDLLLSHLECLEYPNIAYLFIQFTKEDVIDFFNKKTDVISYYYDDTAIFRVKNSLSYKLGNTILKVKISEVLFLPLIICKIVFHFKIQQIIYRYVVKQNPKLKLKSLEQYDDYMESLKIREHLSYKLGNAFIKHPFSFIFRINAIYKQWRNKEIE</sequence>
<dbReference type="RefSeq" id="WP_070246346.1">
    <property type="nucleotide sequence ID" value="NZ_PIAQ01000010.1"/>
</dbReference>
<name>A0A0U2SRN8_CAMJU</name>